<evidence type="ECO:0000259" key="2">
    <source>
        <dbReference type="Pfam" id="PF13490"/>
    </source>
</evidence>
<dbReference type="OrthoDB" id="9782842at2"/>
<gene>
    <name evidence="3" type="ORF">ADM99_04085</name>
</gene>
<dbReference type="Pfam" id="PF13490">
    <property type="entry name" value="zf-HC2"/>
    <property type="match status" value="1"/>
</dbReference>
<dbReference type="RefSeq" id="WP_062421813.1">
    <property type="nucleotide sequence ID" value="NZ_BBYA01000009.1"/>
</dbReference>
<proteinExistence type="predicted"/>
<feature type="domain" description="Putative zinc-finger" evidence="2">
    <location>
        <begin position="6"/>
        <end position="36"/>
    </location>
</feature>
<dbReference type="STRING" id="229920.ADM99_04085"/>
<comment type="caution">
    <text evidence="3">The sequence shown here is derived from an EMBL/GenBank/DDBJ whole genome shotgun (WGS) entry which is preliminary data.</text>
</comment>
<evidence type="ECO:0000313" key="3">
    <source>
        <dbReference type="EMBL" id="KPL73390.1"/>
    </source>
</evidence>
<dbReference type="AlphaFoldDB" id="A0A0P6XF05"/>
<evidence type="ECO:0000313" key="4">
    <source>
        <dbReference type="Proteomes" id="UP000050430"/>
    </source>
</evidence>
<feature type="transmembrane region" description="Helical" evidence="1">
    <location>
        <begin position="134"/>
        <end position="157"/>
    </location>
</feature>
<keyword evidence="4" id="KW-1185">Reference proteome</keyword>
<dbReference type="EMBL" id="LGCK01000006">
    <property type="protein sequence ID" value="KPL73390.1"/>
    <property type="molecule type" value="Genomic_DNA"/>
</dbReference>
<keyword evidence="1" id="KW-0812">Transmembrane</keyword>
<dbReference type="Gene3D" id="1.10.10.1320">
    <property type="entry name" value="Anti-sigma factor, zinc-finger domain"/>
    <property type="match status" value="1"/>
</dbReference>
<dbReference type="InterPro" id="IPR041916">
    <property type="entry name" value="Anti_sigma_zinc_sf"/>
</dbReference>
<keyword evidence="1" id="KW-1133">Transmembrane helix</keyword>
<accession>A0A0P6XF05</accession>
<protein>
    <recommendedName>
        <fullName evidence="2">Putative zinc-finger domain-containing protein</fullName>
    </recommendedName>
</protein>
<evidence type="ECO:0000256" key="1">
    <source>
        <dbReference type="SAM" id="Phobius"/>
    </source>
</evidence>
<reference evidence="3 4" key="1">
    <citation type="submission" date="2015-07" db="EMBL/GenBank/DDBJ databases">
        <title>Genome sequence of Leptolinea tardivitalis DSM 16556.</title>
        <authorList>
            <person name="Hemp J."/>
            <person name="Ward L.M."/>
            <person name="Pace L.A."/>
            <person name="Fischer W.W."/>
        </authorList>
    </citation>
    <scope>NUCLEOTIDE SEQUENCE [LARGE SCALE GENOMIC DNA]</scope>
    <source>
        <strain evidence="3 4">YMTK-2</strain>
    </source>
</reference>
<sequence length="204" mass="22883">MPDLMREKLGAYLDGELAACDRVELEAHVETCQACRVELEEMRHLSAILKDAIEPEFIPAADFKAQLMLQLPRSAAAPSDDSRWLPWIAPFIVLIVLIFFQVTFNLSSLIAWLNPIGLFNGMAALSNPAPREMLWFITAQATIGGFLDTSEMMGLQILNDLGLVTRNLFVALLWQIGAAFLYWGVFTAVWHSRIKSMWMASADH</sequence>
<feature type="transmembrane region" description="Helical" evidence="1">
    <location>
        <begin position="169"/>
        <end position="190"/>
    </location>
</feature>
<name>A0A0P6XF05_9CHLR</name>
<dbReference type="InterPro" id="IPR027383">
    <property type="entry name" value="Znf_put"/>
</dbReference>
<feature type="transmembrane region" description="Helical" evidence="1">
    <location>
        <begin position="87"/>
        <end position="113"/>
    </location>
</feature>
<keyword evidence="1" id="KW-0472">Membrane</keyword>
<organism evidence="3 4">
    <name type="scientific">Leptolinea tardivitalis</name>
    <dbReference type="NCBI Taxonomy" id="229920"/>
    <lineage>
        <taxon>Bacteria</taxon>
        <taxon>Bacillati</taxon>
        <taxon>Chloroflexota</taxon>
        <taxon>Anaerolineae</taxon>
        <taxon>Anaerolineales</taxon>
        <taxon>Anaerolineaceae</taxon>
        <taxon>Leptolinea</taxon>
    </lineage>
</organism>
<dbReference type="Proteomes" id="UP000050430">
    <property type="component" value="Unassembled WGS sequence"/>
</dbReference>